<dbReference type="Pfam" id="PF08842">
    <property type="entry name" value="Mfa2"/>
    <property type="match status" value="1"/>
</dbReference>
<comment type="similarity">
    <text evidence="2">Belongs to the bacteroidetes fimbrillin superfamily. FimB/Mfa2 family.</text>
</comment>
<evidence type="ECO:0000256" key="1">
    <source>
        <dbReference type="ARBA" id="ARBA00004442"/>
    </source>
</evidence>
<dbReference type="Gene3D" id="2.60.40.2100">
    <property type="match status" value="1"/>
</dbReference>
<evidence type="ECO:0000256" key="4">
    <source>
        <dbReference type="ARBA" id="ARBA00023136"/>
    </source>
</evidence>
<keyword evidence="6" id="KW-0998">Cell outer membrane</keyword>
<organism evidence="8 9">
    <name type="scientific">Porphyromonas macacae</name>
    <dbReference type="NCBI Taxonomy" id="28115"/>
    <lineage>
        <taxon>Bacteria</taxon>
        <taxon>Pseudomonadati</taxon>
        <taxon>Bacteroidota</taxon>
        <taxon>Bacteroidia</taxon>
        <taxon>Bacteroidales</taxon>
        <taxon>Porphyromonadaceae</taxon>
        <taxon>Porphyromonas</taxon>
    </lineage>
</organism>
<dbReference type="Gene3D" id="2.60.40.2090">
    <property type="match status" value="1"/>
</dbReference>
<evidence type="ECO:0000256" key="7">
    <source>
        <dbReference type="ARBA" id="ARBA00023288"/>
    </source>
</evidence>
<keyword evidence="4" id="KW-0472">Membrane</keyword>
<dbReference type="Proteomes" id="UP000254156">
    <property type="component" value="Unassembled WGS sequence"/>
</dbReference>
<name>A0A379E8V8_9PORP</name>
<dbReference type="PROSITE" id="PS51257">
    <property type="entry name" value="PROKAR_LIPOPROTEIN"/>
    <property type="match status" value="1"/>
</dbReference>
<dbReference type="AlphaFoldDB" id="A0A379E8V8"/>
<evidence type="ECO:0000256" key="5">
    <source>
        <dbReference type="ARBA" id="ARBA00023139"/>
    </source>
</evidence>
<dbReference type="EMBL" id="UGTF01000002">
    <property type="protein sequence ID" value="SUB88890.1"/>
    <property type="molecule type" value="Genomic_DNA"/>
</dbReference>
<proteinExistence type="inferred from homology"/>
<evidence type="ECO:0000313" key="9">
    <source>
        <dbReference type="Proteomes" id="UP000254156"/>
    </source>
</evidence>
<comment type="subcellular location">
    <subcellularLocation>
        <location evidence="1">Cell outer membrane</location>
    </subcellularLocation>
</comment>
<keyword evidence="7" id="KW-0449">Lipoprotein</keyword>
<gene>
    <name evidence="8" type="ORF">NCTC11632_00976</name>
</gene>
<dbReference type="RefSeq" id="WP_025004106.1">
    <property type="nucleotide sequence ID" value="NZ_UGTF01000002.1"/>
</dbReference>
<evidence type="ECO:0000256" key="6">
    <source>
        <dbReference type="ARBA" id="ARBA00023237"/>
    </source>
</evidence>
<evidence type="ECO:0000256" key="3">
    <source>
        <dbReference type="ARBA" id="ARBA00022729"/>
    </source>
</evidence>
<reference evidence="8 9" key="1">
    <citation type="submission" date="2018-06" db="EMBL/GenBank/DDBJ databases">
        <authorList>
            <consortium name="Pathogen Informatics"/>
            <person name="Doyle S."/>
        </authorList>
    </citation>
    <scope>NUCLEOTIDE SEQUENCE [LARGE SCALE GENOMIC DNA]</scope>
    <source>
        <strain evidence="8 9">NCTC11632</strain>
    </source>
</reference>
<keyword evidence="3" id="KW-0732">Signal</keyword>
<evidence type="ECO:0000256" key="2">
    <source>
        <dbReference type="ARBA" id="ARBA00007248"/>
    </source>
</evidence>
<keyword evidence="5" id="KW-0564">Palmitate</keyword>
<dbReference type="InterPro" id="IPR014941">
    <property type="entry name" value="FimB/Mfa2/Mfa3"/>
</dbReference>
<protein>
    <submittedName>
        <fullName evidence="8">Fimbrillin-A associated anchor proteins Mfa1 and Mfa2</fullName>
    </submittedName>
</protein>
<sequence>MKERLNTLFLSLVGLLFFATSCEKTLYDDLQPCDLWVEFNYDYNMQYVNRFEKEAQDVQLFVFDENGKFLTVFSDKSAPYMADFKMKLSLVPGKYTLLAYSGLDGNYAAVKLTPGTSTPEDLKVLVNRTAENIVDKKLKPLLNGLIEKIDVTGLYGQTIKMPMKKLTNQIRLVFQDLSKGGASNIDVNNYDLEITASNGAYNGKGESLSDPLLHYLPYFKENLKGETGGAVIEFNTLRLFANKNYRLIIREKATGEELFNVRLADLLLQTKFYENNALSEQEYLDRQDRYVLVFAFDGRPMTKETFLSVAVWINGWLVREQNVNN</sequence>
<dbReference type="GO" id="GO:0009279">
    <property type="term" value="C:cell outer membrane"/>
    <property type="evidence" value="ECO:0007669"/>
    <property type="project" value="UniProtKB-SubCell"/>
</dbReference>
<accession>A0A379E8V8</accession>
<evidence type="ECO:0000313" key="8">
    <source>
        <dbReference type="EMBL" id="SUB88890.1"/>
    </source>
</evidence>